<feature type="domain" description="Nudix hydrolase" evidence="4">
    <location>
        <begin position="29"/>
        <end position="161"/>
    </location>
</feature>
<dbReference type="InterPro" id="IPR000086">
    <property type="entry name" value="NUDIX_hydrolase_dom"/>
</dbReference>
<dbReference type="Pfam" id="PF00293">
    <property type="entry name" value="NUDIX"/>
    <property type="match status" value="1"/>
</dbReference>
<proteinExistence type="inferred from homology"/>
<evidence type="ECO:0000256" key="1">
    <source>
        <dbReference type="ARBA" id="ARBA00001946"/>
    </source>
</evidence>
<dbReference type="InterPro" id="IPR020084">
    <property type="entry name" value="NUDIX_hydrolase_CS"/>
</dbReference>
<dbReference type="AlphaFoldDB" id="A0A0B8R084"/>
<reference evidence="5 6" key="1">
    <citation type="submission" date="2015-01" db="EMBL/GenBank/DDBJ databases">
        <title>Lactococcus lactis subsp.lactis JCM 5805 whole genome shotgun sequence.</title>
        <authorList>
            <person name="Fujii T."/>
            <person name="Tomita Y."/>
            <person name="Ikushima S."/>
            <person name="Fujiwara D."/>
        </authorList>
    </citation>
    <scope>NUCLEOTIDE SEQUENCE [LARGE SCALE GENOMIC DNA]</scope>
    <source>
        <strain evidence="5 6">JCM 5805</strain>
    </source>
</reference>
<organism evidence="5 6">
    <name type="scientific">Lactococcus lactis subsp. lactis</name>
    <name type="common">Streptococcus lactis</name>
    <dbReference type="NCBI Taxonomy" id="1360"/>
    <lineage>
        <taxon>Bacteria</taxon>
        <taxon>Bacillati</taxon>
        <taxon>Bacillota</taxon>
        <taxon>Bacilli</taxon>
        <taxon>Lactobacillales</taxon>
        <taxon>Streptococcaceae</taxon>
        <taxon>Lactococcus</taxon>
    </lineage>
</organism>
<accession>A0A0B8R084</accession>
<evidence type="ECO:0000256" key="2">
    <source>
        <dbReference type="ARBA" id="ARBA00022801"/>
    </source>
</evidence>
<sequence>MIKFLDKKETIMAEGYVMDLRKKIGHVPMVIACASLIIYDENRGILLQKRADNGKWCYHGGSVEPNEKVEEAAKRELYEEVGLKAGKINLYTVASGTEQHFFYPNGDEVHIVDTVFTCNDFSGEILLEESEVLDCQWFAFDNLPEDILIATRGPILSFCKEMLQKKADRK</sequence>
<keyword evidence="2 3" id="KW-0378">Hydrolase</keyword>
<evidence type="ECO:0000313" key="6">
    <source>
        <dbReference type="Proteomes" id="UP000031847"/>
    </source>
</evidence>
<evidence type="ECO:0000259" key="4">
    <source>
        <dbReference type="PROSITE" id="PS51462"/>
    </source>
</evidence>
<dbReference type="PROSITE" id="PS51462">
    <property type="entry name" value="NUDIX"/>
    <property type="match status" value="1"/>
</dbReference>
<dbReference type="InterPro" id="IPR020476">
    <property type="entry name" value="Nudix_hydrolase"/>
</dbReference>
<gene>
    <name evidence="5" type="ORF">JCM5805K_1725</name>
</gene>
<comment type="caution">
    <text evidence="5">The sequence shown here is derived from an EMBL/GenBank/DDBJ whole genome shotgun (WGS) entry which is preliminary data.</text>
</comment>
<dbReference type="SUPFAM" id="SSF55811">
    <property type="entry name" value="Nudix"/>
    <property type="match status" value="1"/>
</dbReference>
<dbReference type="InterPro" id="IPR015797">
    <property type="entry name" value="NUDIX_hydrolase-like_dom_sf"/>
</dbReference>
<protein>
    <submittedName>
        <fullName evidence="5">NTP pyrophosphohydrolases including oxidative damage repair enzymes</fullName>
    </submittedName>
</protein>
<comment type="similarity">
    <text evidence="3">Belongs to the Nudix hydrolase family.</text>
</comment>
<dbReference type="GO" id="GO:0016787">
    <property type="term" value="F:hydrolase activity"/>
    <property type="evidence" value="ECO:0007669"/>
    <property type="project" value="UniProtKB-KW"/>
</dbReference>
<comment type="cofactor">
    <cofactor evidence="1">
        <name>Mg(2+)</name>
        <dbReference type="ChEBI" id="CHEBI:18420"/>
    </cofactor>
</comment>
<evidence type="ECO:0000313" key="5">
    <source>
        <dbReference type="EMBL" id="GAM80613.1"/>
    </source>
</evidence>
<dbReference type="PROSITE" id="PS00893">
    <property type="entry name" value="NUDIX_BOX"/>
    <property type="match status" value="1"/>
</dbReference>
<evidence type="ECO:0000256" key="3">
    <source>
        <dbReference type="RuleBase" id="RU003476"/>
    </source>
</evidence>
<dbReference type="PRINTS" id="PR00502">
    <property type="entry name" value="NUDIXFAMILY"/>
</dbReference>
<dbReference type="EMBL" id="BBSI01000023">
    <property type="protein sequence ID" value="GAM80613.1"/>
    <property type="molecule type" value="Genomic_DNA"/>
</dbReference>
<dbReference type="Proteomes" id="UP000031847">
    <property type="component" value="Unassembled WGS sequence"/>
</dbReference>
<dbReference type="PANTHER" id="PTHR43046:SF2">
    <property type="entry name" value="8-OXO-DGTP DIPHOSPHATASE-RELATED"/>
    <property type="match status" value="1"/>
</dbReference>
<name>A0A0B8R084_LACLL</name>
<dbReference type="PANTHER" id="PTHR43046">
    <property type="entry name" value="GDP-MANNOSE MANNOSYL HYDROLASE"/>
    <property type="match status" value="1"/>
</dbReference>
<dbReference type="Gene3D" id="3.90.79.10">
    <property type="entry name" value="Nucleoside Triphosphate Pyrophosphohydrolase"/>
    <property type="match status" value="1"/>
</dbReference>
<dbReference type="CDD" id="cd04677">
    <property type="entry name" value="NUDIX_Hydrolase"/>
    <property type="match status" value="1"/>
</dbReference>